<dbReference type="STRING" id="1893.SAMN02787144_103216"/>
<dbReference type="AlphaFoldDB" id="A0A1K2F6M5"/>
<sequence>MRAAIRVAPVALLGAALALTAPSAIADAAMSGSASSATGFTVTPSVITPGSQVTLAARGCPTTTTAGSGVFDTVTIPRGRSVAATVDWDARPGTSYEVTFICDTSPDSPARSGLTIAAPSHAPTTGATVAAAGVGGGLGGGIGTTSTVKTAAGTALALIAAAGAVYLARRHWESRAH</sequence>
<proteinExistence type="predicted"/>
<dbReference type="OrthoDB" id="4332523at2"/>
<dbReference type="Proteomes" id="UP000181909">
    <property type="component" value="Unassembled WGS sequence"/>
</dbReference>
<evidence type="ECO:0000256" key="1">
    <source>
        <dbReference type="SAM" id="SignalP"/>
    </source>
</evidence>
<name>A0A1K2F6M5_STRAR</name>
<evidence type="ECO:0000313" key="2">
    <source>
        <dbReference type="EMBL" id="SFY42808.1"/>
    </source>
</evidence>
<feature type="signal peptide" evidence="1">
    <location>
        <begin position="1"/>
        <end position="26"/>
    </location>
</feature>
<evidence type="ECO:0008006" key="4">
    <source>
        <dbReference type="Google" id="ProtNLM"/>
    </source>
</evidence>
<organism evidence="2 3">
    <name type="scientific">Streptomyces atratus</name>
    <dbReference type="NCBI Taxonomy" id="1893"/>
    <lineage>
        <taxon>Bacteria</taxon>
        <taxon>Bacillati</taxon>
        <taxon>Actinomycetota</taxon>
        <taxon>Actinomycetes</taxon>
        <taxon>Kitasatosporales</taxon>
        <taxon>Streptomycetaceae</taxon>
        <taxon>Streptomyces</taxon>
    </lineage>
</organism>
<evidence type="ECO:0000313" key="3">
    <source>
        <dbReference type="Proteomes" id="UP000181909"/>
    </source>
</evidence>
<protein>
    <recommendedName>
        <fullName evidence="4">Lipoprotein</fullName>
    </recommendedName>
</protein>
<gene>
    <name evidence="2" type="ORF">SAMN02787144_103216</name>
</gene>
<feature type="chain" id="PRO_5039604095" description="Lipoprotein" evidence="1">
    <location>
        <begin position="27"/>
        <end position="177"/>
    </location>
</feature>
<reference evidence="2 3" key="1">
    <citation type="submission" date="2016-11" db="EMBL/GenBank/DDBJ databases">
        <authorList>
            <person name="Jaros S."/>
            <person name="Januszkiewicz K."/>
            <person name="Wedrychowicz H."/>
        </authorList>
    </citation>
    <scope>NUCLEOTIDE SEQUENCE [LARGE SCALE GENOMIC DNA]</scope>
    <source>
        <strain evidence="2 3">OK807</strain>
    </source>
</reference>
<accession>A0A1K2F6M5</accession>
<keyword evidence="1" id="KW-0732">Signal</keyword>
<dbReference type="EMBL" id="FPJO01000032">
    <property type="protein sequence ID" value="SFY42808.1"/>
    <property type="molecule type" value="Genomic_DNA"/>
</dbReference>
<dbReference type="RefSeq" id="WP_072488942.1">
    <property type="nucleotide sequence ID" value="NZ_FPJO01000032.1"/>
</dbReference>